<dbReference type="EMBL" id="RCZM01000004">
    <property type="protein sequence ID" value="TPG15995.1"/>
    <property type="molecule type" value="Genomic_DNA"/>
</dbReference>
<evidence type="ECO:0000256" key="1">
    <source>
        <dbReference type="SAM" id="MobiDB-lite"/>
    </source>
</evidence>
<protein>
    <submittedName>
        <fullName evidence="2">Uncharacterized protein</fullName>
    </submittedName>
</protein>
<gene>
    <name evidence="2" type="ORF">EAH86_12180</name>
</gene>
<proteinExistence type="predicted"/>
<comment type="caution">
    <text evidence="2">The sequence shown here is derived from an EMBL/GenBank/DDBJ whole genome shotgun (WGS) entry which is preliminary data.</text>
</comment>
<sequence length="115" mass="12984">MPRSRRGSCASLAWQGCRPSRMPPRRRGKTPWCRLPGPRMRKPSRRPSTPCARSPQRRGVPPSPRSCTSRPNGRLPWRSRLPGQALGRRSCRSRCRDASPGPERCWMSTRPGGPT</sequence>
<dbReference type="AlphaFoldDB" id="A0A502CQS8"/>
<feature type="region of interest" description="Disordered" evidence="1">
    <location>
        <begin position="1"/>
        <end position="115"/>
    </location>
</feature>
<accession>A0A502CQS8</accession>
<keyword evidence="3" id="KW-1185">Reference proteome</keyword>
<evidence type="ECO:0000313" key="3">
    <source>
        <dbReference type="Proteomes" id="UP000317722"/>
    </source>
</evidence>
<reference evidence="2 3" key="1">
    <citation type="journal article" date="2019" name="Environ. Microbiol.">
        <title>Species interactions and distinct microbial communities in high Arctic permafrost affected cryosols are associated with the CH4 and CO2 gas fluxes.</title>
        <authorList>
            <person name="Altshuler I."/>
            <person name="Hamel J."/>
            <person name="Turney S."/>
            <person name="Magnuson E."/>
            <person name="Levesque R."/>
            <person name="Greer C."/>
            <person name="Whyte L.G."/>
        </authorList>
    </citation>
    <scope>NUCLEOTIDE SEQUENCE [LARGE SCALE GENOMIC DNA]</scope>
    <source>
        <strain evidence="2 3">S9.3A</strain>
    </source>
</reference>
<dbReference type="PROSITE" id="PS51257">
    <property type="entry name" value="PROKAR_LIPOPROTEIN"/>
    <property type="match status" value="1"/>
</dbReference>
<organism evidence="2 3">
    <name type="scientific">Pedococcus bigeumensis</name>
    <dbReference type="NCBI Taxonomy" id="433644"/>
    <lineage>
        <taxon>Bacteria</taxon>
        <taxon>Bacillati</taxon>
        <taxon>Actinomycetota</taxon>
        <taxon>Actinomycetes</taxon>
        <taxon>Micrococcales</taxon>
        <taxon>Intrasporangiaceae</taxon>
        <taxon>Pedococcus</taxon>
    </lineage>
</organism>
<evidence type="ECO:0000313" key="2">
    <source>
        <dbReference type="EMBL" id="TPG15995.1"/>
    </source>
</evidence>
<name>A0A502CQS8_9MICO</name>
<dbReference type="Proteomes" id="UP000317722">
    <property type="component" value="Unassembled WGS sequence"/>
</dbReference>